<dbReference type="InterPro" id="IPR050950">
    <property type="entry name" value="HTH-type_LysR_regulators"/>
</dbReference>
<evidence type="ECO:0000256" key="1">
    <source>
        <dbReference type="ARBA" id="ARBA00009437"/>
    </source>
</evidence>
<dbReference type="InterPro" id="IPR005119">
    <property type="entry name" value="LysR_subst-bd"/>
</dbReference>
<evidence type="ECO:0000256" key="3">
    <source>
        <dbReference type="ARBA" id="ARBA00023125"/>
    </source>
</evidence>
<gene>
    <name evidence="6" type="ORF">GbCGDNIH9_1930</name>
</gene>
<dbReference type="GO" id="GO:0005829">
    <property type="term" value="C:cytosol"/>
    <property type="evidence" value="ECO:0007669"/>
    <property type="project" value="TreeGrafter"/>
</dbReference>
<evidence type="ECO:0000256" key="4">
    <source>
        <dbReference type="ARBA" id="ARBA00023163"/>
    </source>
</evidence>
<name>A0AAC9K7Z4_9PROT</name>
<dbReference type="Proteomes" id="UP000182373">
    <property type="component" value="Chromosome"/>
</dbReference>
<dbReference type="Pfam" id="PF00126">
    <property type="entry name" value="HTH_1"/>
    <property type="match status" value="1"/>
</dbReference>
<dbReference type="Pfam" id="PF03466">
    <property type="entry name" value="LysR_substrate"/>
    <property type="match status" value="1"/>
</dbReference>
<dbReference type="SUPFAM" id="SSF46785">
    <property type="entry name" value="Winged helix' DNA-binding domain"/>
    <property type="match status" value="1"/>
</dbReference>
<reference evidence="7" key="1">
    <citation type="submission" date="2016-11" db="EMBL/GenBank/DDBJ databases">
        <title>Comparative genomic and phenotypic analysis of Granulibacter bethesdensis clinical isolates from patients with chronic granulomatous disease.</title>
        <authorList>
            <person name="Zarember K.A."/>
            <person name="Porcella S.F."/>
            <person name="Chu J."/>
            <person name="Ding L."/>
            <person name="Dahlstrom E."/>
            <person name="Barbian K."/>
            <person name="Martens C."/>
            <person name="Sykora L."/>
            <person name="Kramer S."/>
            <person name="Pettinato A.M."/>
            <person name="Hong H."/>
            <person name="Wald G."/>
            <person name="Berg L.J."/>
            <person name="Rogge L.S."/>
            <person name="Greenberg D.E."/>
            <person name="Falcone E.L."/>
            <person name="Neves J.F."/>
            <person name="Simoes M.J."/>
            <person name="Casal M."/>
            <person name="Rodriguez-Lopez F.C."/>
            <person name="Zelazny A."/>
            <person name="Gallin J.I."/>
            <person name="Holland S.M."/>
        </authorList>
    </citation>
    <scope>NUCLEOTIDE SEQUENCE [LARGE SCALE GENOMIC DNA]</scope>
    <source>
        <strain evidence="7">NIH9.1</strain>
    </source>
</reference>
<dbReference type="AlphaFoldDB" id="A0AAC9K7Z4"/>
<dbReference type="Gene3D" id="3.40.190.290">
    <property type="match status" value="1"/>
</dbReference>
<evidence type="ECO:0000313" key="7">
    <source>
        <dbReference type="Proteomes" id="UP000182373"/>
    </source>
</evidence>
<accession>A0AAC9K7Z4</accession>
<dbReference type="PROSITE" id="PS50931">
    <property type="entry name" value="HTH_LYSR"/>
    <property type="match status" value="1"/>
</dbReference>
<proteinExistence type="inferred from homology"/>
<evidence type="ECO:0000256" key="2">
    <source>
        <dbReference type="ARBA" id="ARBA00023015"/>
    </source>
</evidence>
<dbReference type="InterPro" id="IPR000847">
    <property type="entry name" value="LysR_HTH_N"/>
</dbReference>
<keyword evidence="3" id="KW-0238">DNA-binding</keyword>
<protein>
    <submittedName>
        <fullName evidence="6">Transcriptional regulator, LysR family</fullName>
    </submittedName>
</protein>
<dbReference type="FunFam" id="1.10.10.10:FF:000001">
    <property type="entry name" value="LysR family transcriptional regulator"/>
    <property type="match status" value="1"/>
</dbReference>
<evidence type="ECO:0000313" key="6">
    <source>
        <dbReference type="EMBL" id="APH55246.1"/>
    </source>
</evidence>
<dbReference type="CDD" id="cd05466">
    <property type="entry name" value="PBP2_LTTR_substrate"/>
    <property type="match status" value="1"/>
</dbReference>
<comment type="similarity">
    <text evidence="1">Belongs to the LysR transcriptional regulatory family.</text>
</comment>
<dbReference type="InterPro" id="IPR036390">
    <property type="entry name" value="WH_DNA-bd_sf"/>
</dbReference>
<dbReference type="SUPFAM" id="SSF53850">
    <property type="entry name" value="Periplasmic binding protein-like II"/>
    <property type="match status" value="1"/>
</dbReference>
<feature type="domain" description="HTH lysR-type" evidence="5">
    <location>
        <begin position="47"/>
        <end position="104"/>
    </location>
</feature>
<dbReference type="EMBL" id="CP018191">
    <property type="protein sequence ID" value="APH55246.1"/>
    <property type="molecule type" value="Genomic_DNA"/>
</dbReference>
<organism evidence="6 7">
    <name type="scientific">Granulibacter bethesdensis</name>
    <dbReference type="NCBI Taxonomy" id="364410"/>
    <lineage>
        <taxon>Bacteria</taxon>
        <taxon>Pseudomonadati</taxon>
        <taxon>Pseudomonadota</taxon>
        <taxon>Alphaproteobacteria</taxon>
        <taxon>Acetobacterales</taxon>
        <taxon>Acetobacteraceae</taxon>
        <taxon>Granulibacter</taxon>
    </lineage>
</organism>
<keyword evidence="4" id="KW-0804">Transcription</keyword>
<dbReference type="GO" id="GO:0003677">
    <property type="term" value="F:DNA binding"/>
    <property type="evidence" value="ECO:0007669"/>
    <property type="project" value="UniProtKB-KW"/>
</dbReference>
<evidence type="ECO:0000259" key="5">
    <source>
        <dbReference type="PROSITE" id="PS50931"/>
    </source>
</evidence>
<dbReference type="PANTHER" id="PTHR30419">
    <property type="entry name" value="HTH-TYPE TRANSCRIPTIONAL REGULATOR YBHD"/>
    <property type="match status" value="1"/>
</dbReference>
<keyword evidence="2" id="KW-0805">Transcription regulation</keyword>
<dbReference type="GO" id="GO:0003700">
    <property type="term" value="F:DNA-binding transcription factor activity"/>
    <property type="evidence" value="ECO:0007669"/>
    <property type="project" value="InterPro"/>
</dbReference>
<dbReference type="PANTHER" id="PTHR30419:SF31">
    <property type="entry name" value="BLR3139 PROTEIN"/>
    <property type="match status" value="1"/>
</dbReference>
<dbReference type="Gene3D" id="1.10.10.10">
    <property type="entry name" value="Winged helix-like DNA-binding domain superfamily/Winged helix DNA-binding domain"/>
    <property type="match status" value="1"/>
</dbReference>
<dbReference type="InterPro" id="IPR036388">
    <property type="entry name" value="WH-like_DNA-bd_sf"/>
</dbReference>
<sequence>MVFGQFGRYKRVARPVNRLDQLANGKFYLHDGPAGRFAPDSRVGTEFVIDKLEYLLALSREHHFGRAAETCGVTQPTLSAGLKQLEEQLGALLVQRGARFIGFTPEGERALDWARRITTDTKAMRQEIQALKYGLNGNLRLAVIPTAMPIVSTLTTPFRNKHPDVTFTIVSKSSIATLSLIENFEADAGISYLDNEPLGRVRAIPLYREHYCLVTAPHAPLGDREEVAWQDMSGLPLCLLTPDMQNRRILDRMLSSAGAEPKVSLESNSMIGLWSHLRTGAWASIMPARLIDILGLNPELRAIPIVGGPPAPTVGLVIPHRDPLTPLIAALATEAENLTAELDRSAAASTR</sequence>
<dbReference type="PRINTS" id="PR00039">
    <property type="entry name" value="HTHLYSR"/>
</dbReference>